<dbReference type="EMBL" id="FXUV01000012">
    <property type="protein sequence ID" value="SMQ11983.1"/>
    <property type="molecule type" value="Genomic_DNA"/>
</dbReference>
<dbReference type="GO" id="GO:0006729">
    <property type="term" value="P:tetrahydrobiopterin biosynthetic process"/>
    <property type="evidence" value="ECO:0007669"/>
    <property type="project" value="TreeGrafter"/>
</dbReference>
<evidence type="ECO:0000256" key="2">
    <source>
        <dbReference type="ARBA" id="ARBA00022490"/>
    </source>
</evidence>
<evidence type="ECO:0000313" key="5">
    <source>
        <dbReference type="EMBL" id="SMQ11983.1"/>
    </source>
</evidence>
<evidence type="ECO:0000256" key="1">
    <source>
        <dbReference type="ARBA" id="ARBA00004496"/>
    </source>
</evidence>
<reference evidence="5" key="1">
    <citation type="submission" date="2017-05" db="EMBL/GenBank/DDBJ databases">
        <authorList>
            <person name="Song R."/>
            <person name="Chenine A.L."/>
            <person name="Ruprecht R.M."/>
        </authorList>
    </citation>
    <scope>NUCLEOTIDE SEQUENCE</scope>
    <source>
        <strain evidence="5">Kingella_eburonensis</strain>
    </source>
</reference>
<dbReference type="PRINTS" id="PR00081">
    <property type="entry name" value="GDHRDH"/>
</dbReference>
<name>A0A238HE29_9NEIS</name>
<keyword evidence="4 5" id="KW-0560">Oxidoreductase</keyword>
<proteinExistence type="predicted"/>
<dbReference type="EC" id="1.1.1.320" evidence="5"/>
<evidence type="ECO:0000256" key="4">
    <source>
        <dbReference type="ARBA" id="ARBA00023002"/>
    </source>
</evidence>
<keyword evidence="7" id="KW-1185">Reference proteome</keyword>
<evidence type="ECO:0000313" key="7">
    <source>
        <dbReference type="Proteomes" id="UP000215450"/>
    </source>
</evidence>
<dbReference type="PANTHER" id="PTHR44085">
    <property type="entry name" value="SEPIAPTERIN REDUCTASE"/>
    <property type="match status" value="1"/>
</dbReference>
<dbReference type="GO" id="GO:0005737">
    <property type="term" value="C:cytoplasm"/>
    <property type="evidence" value="ECO:0007669"/>
    <property type="project" value="UniProtKB-SubCell"/>
</dbReference>
<dbReference type="Proteomes" id="UP000215450">
    <property type="component" value="Unassembled WGS sequence"/>
</dbReference>
<dbReference type="AlphaFoldDB" id="A0A238HE29"/>
<dbReference type="EMBL" id="FXUV02000012">
    <property type="protein sequence ID" value="SNB61047.1"/>
    <property type="molecule type" value="Genomic_DNA"/>
</dbReference>
<dbReference type="OrthoDB" id="9794387at2"/>
<keyword evidence="2" id="KW-0963">Cytoplasm</keyword>
<organism evidence="5">
    <name type="scientific">Kingella negevensis</name>
    <dbReference type="NCBI Taxonomy" id="1522312"/>
    <lineage>
        <taxon>Bacteria</taxon>
        <taxon>Pseudomonadati</taxon>
        <taxon>Pseudomonadota</taxon>
        <taxon>Betaproteobacteria</taxon>
        <taxon>Neisseriales</taxon>
        <taxon>Neisseriaceae</taxon>
        <taxon>Kingella</taxon>
    </lineage>
</organism>
<dbReference type="Gene3D" id="3.40.50.720">
    <property type="entry name" value="NAD(P)-binding Rossmann-like Domain"/>
    <property type="match status" value="1"/>
</dbReference>
<gene>
    <name evidence="5" type="primary">yueD</name>
    <name evidence="6" type="ORF">KEBURONENSIS_00811</name>
    <name evidence="5" type="ORF">KEBURONENSIS_00990</name>
</gene>
<dbReference type="RefSeq" id="WP_032137036.1">
    <property type="nucleotide sequence ID" value="NZ_CCNJ01000042.1"/>
</dbReference>
<protein>
    <submittedName>
        <fullName evidence="5">Benzil reductase ((S)-benzoin forming)</fullName>
        <ecNumber evidence="5">1.1.1.320</ecNumber>
    </submittedName>
</protein>
<keyword evidence="3" id="KW-0521">NADP</keyword>
<dbReference type="Pfam" id="PF00106">
    <property type="entry name" value="adh_short"/>
    <property type="match status" value="1"/>
</dbReference>
<dbReference type="STRING" id="1522312.GCA_900177895_01632"/>
<dbReference type="InterPro" id="IPR051721">
    <property type="entry name" value="Biopterin_syn/organic_redct"/>
</dbReference>
<comment type="subcellular location">
    <subcellularLocation>
        <location evidence="1">Cytoplasm</location>
    </subcellularLocation>
</comment>
<dbReference type="InterPro" id="IPR036291">
    <property type="entry name" value="NAD(P)-bd_dom_sf"/>
</dbReference>
<evidence type="ECO:0000313" key="6">
    <source>
        <dbReference type="EMBL" id="SNB61047.1"/>
    </source>
</evidence>
<sequence>MAYIIITGHSRGLGKALAQHYLAHGHHVLGVSRKPLDLAHDNLQQIALDLSDTQAVLAALSQPIWQTFFQAADELVLINNAGTVAPNAVLGQQSAADIARAVALNVAAPMILSNFVAQQKSPKCSLKIVHISSGAGRRPFAGWNVYGATKAALDQHALCMADEAHGNILVGSVAPGVVDTDMQAEIRGAAAQDFPMLGRFVALKQDNALTQPENVAEKIVRWVESAEFGGKILVDVREMQPENI</sequence>
<reference evidence="6 7" key="2">
    <citation type="submission" date="2017-06" db="EMBL/GenBank/DDBJ databases">
        <authorList>
            <person name="Kim H.J."/>
            <person name="Triplett B.A."/>
        </authorList>
    </citation>
    <scope>NUCLEOTIDE SEQUENCE [LARGE SCALE GENOMIC DNA]</scope>
    <source>
        <strain evidence="6">Kingella_eburonensis</strain>
    </source>
</reference>
<dbReference type="SUPFAM" id="SSF51735">
    <property type="entry name" value="NAD(P)-binding Rossmann-fold domains"/>
    <property type="match status" value="1"/>
</dbReference>
<dbReference type="PANTHER" id="PTHR44085:SF2">
    <property type="entry name" value="SEPIAPTERIN REDUCTASE"/>
    <property type="match status" value="1"/>
</dbReference>
<dbReference type="GO" id="GO:0004757">
    <property type="term" value="F:sepiapterin reductase (NADP+) activity"/>
    <property type="evidence" value="ECO:0007669"/>
    <property type="project" value="TreeGrafter"/>
</dbReference>
<dbReference type="InterPro" id="IPR002347">
    <property type="entry name" value="SDR_fam"/>
</dbReference>
<accession>A0A238HE29</accession>
<evidence type="ECO:0000256" key="3">
    <source>
        <dbReference type="ARBA" id="ARBA00022857"/>
    </source>
</evidence>